<dbReference type="Gene3D" id="3.40.50.1100">
    <property type="match status" value="3"/>
</dbReference>
<evidence type="ECO:0000259" key="1">
    <source>
        <dbReference type="Pfam" id="PF00291"/>
    </source>
</evidence>
<accession>A0AAF3EBT5</accession>
<protein>
    <recommendedName>
        <fullName evidence="1">Tryptophan synthase beta chain-like PALP domain-containing protein</fullName>
    </recommendedName>
</protein>
<proteinExistence type="predicted"/>
<evidence type="ECO:0000313" key="2">
    <source>
        <dbReference type="Proteomes" id="UP000887575"/>
    </source>
</evidence>
<dbReference type="InterPro" id="IPR050214">
    <property type="entry name" value="Cys_Synth/Cystath_Beta-Synth"/>
</dbReference>
<evidence type="ECO:0000313" key="3">
    <source>
        <dbReference type="WBParaSite" id="MBELARI_LOCUS11411"/>
    </source>
</evidence>
<sequence length="229" mass="25186">MVNAAEKAGRIFPGRTTLIEPTSGNTGIALAFISVKGYRLIFTMPASMSVERRVLLRAYGSEVVLTAPTLGMQGSIELQGKIFNSYIPQQFENPANPLIHYLTTGPEIWEQTNGKVDVCLRSWAIFERKEPQYQNLRSGAKRGCGPLRIYDGIITVHSDEAALMSRQMAQAEGLLCGISSGASVCASLRLLNPRNAGKIDCDYVTFFWRTSQVFQSLLQFARANEDDGG</sequence>
<dbReference type="GO" id="GO:0019344">
    <property type="term" value="P:cysteine biosynthetic process"/>
    <property type="evidence" value="ECO:0007669"/>
    <property type="project" value="UniProtKB-ARBA"/>
</dbReference>
<dbReference type="PANTHER" id="PTHR10314">
    <property type="entry name" value="CYSTATHIONINE BETA-SYNTHASE"/>
    <property type="match status" value="1"/>
</dbReference>
<name>A0AAF3EBT5_9BILA</name>
<dbReference type="SUPFAM" id="SSF53686">
    <property type="entry name" value="Tryptophan synthase beta subunit-like PLP-dependent enzymes"/>
    <property type="match status" value="1"/>
</dbReference>
<feature type="domain" description="Tryptophan synthase beta chain-like PALP" evidence="1">
    <location>
        <begin position="8"/>
        <end position="119"/>
    </location>
</feature>
<dbReference type="InterPro" id="IPR001926">
    <property type="entry name" value="TrpB-like_PALP"/>
</dbReference>
<dbReference type="InterPro" id="IPR036052">
    <property type="entry name" value="TrpB-like_PALP_sf"/>
</dbReference>
<keyword evidence="2" id="KW-1185">Reference proteome</keyword>
<dbReference type="AlphaFoldDB" id="A0AAF3EBT5"/>
<dbReference type="Pfam" id="PF00291">
    <property type="entry name" value="PALP"/>
    <property type="match status" value="1"/>
</dbReference>
<dbReference type="WBParaSite" id="MBELARI_LOCUS11411">
    <property type="protein sequence ID" value="MBELARI_LOCUS11411"/>
    <property type="gene ID" value="MBELARI_LOCUS11411"/>
</dbReference>
<dbReference type="Proteomes" id="UP000887575">
    <property type="component" value="Unassembled WGS sequence"/>
</dbReference>
<organism evidence="2 3">
    <name type="scientific">Mesorhabditis belari</name>
    <dbReference type="NCBI Taxonomy" id="2138241"/>
    <lineage>
        <taxon>Eukaryota</taxon>
        <taxon>Metazoa</taxon>
        <taxon>Ecdysozoa</taxon>
        <taxon>Nematoda</taxon>
        <taxon>Chromadorea</taxon>
        <taxon>Rhabditida</taxon>
        <taxon>Rhabditina</taxon>
        <taxon>Rhabditomorpha</taxon>
        <taxon>Rhabditoidea</taxon>
        <taxon>Rhabditidae</taxon>
        <taxon>Mesorhabditinae</taxon>
        <taxon>Mesorhabditis</taxon>
    </lineage>
</organism>
<reference evidence="3" key="1">
    <citation type="submission" date="2024-02" db="UniProtKB">
        <authorList>
            <consortium name="WormBaseParasite"/>
        </authorList>
    </citation>
    <scope>IDENTIFICATION</scope>
</reference>